<gene>
    <name evidence="2" type="ORF">M422DRAFT_254748</name>
</gene>
<evidence type="ECO:0000313" key="3">
    <source>
        <dbReference type="Proteomes" id="UP000054279"/>
    </source>
</evidence>
<name>A0A0C9VK80_SPHS4</name>
<proteinExistence type="predicted"/>
<dbReference type="Pfam" id="PF00026">
    <property type="entry name" value="Asp"/>
    <property type="match status" value="1"/>
</dbReference>
<organism evidence="2 3">
    <name type="scientific">Sphaerobolus stellatus (strain SS14)</name>
    <dbReference type="NCBI Taxonomy" id="990650"/>
    <lineage>
        <taxon>Eukaryota</taxon>
        <taxon>Fungi</taxon>
        <taxon>Dikarya</taxon>
        <taxon>Basidiomycota</taxon>
        <taxon>Agaricomycotina</taxon>
        <taxon>Agaricomycetes</taxon>
        <taxon>Phallomycetidae</taxon>
        <taxon>Geastrales</taxon>
        <taxon>Sphaerobolaceae</taxon>
        <taxon>Sphaerobolus</taxon>
    </lineage>
</organism>
<dbReference type="InterPro" id="IPR033121">
    <property type="entry name" value="PEPTIDASE_A1"/>
</dbReference>
<keyword evidence="3" id="KW-1185">Reference proteome</keyword>
<dbReference type="Gene3D" id="2.40.70.10">
    <property type="entry name" value="Acid Proteases"/>
    <property type="match status" value="1"/>
</dbReference>
<sequence>MSLPIKKSAAHSLLKSKRSSKTYANGLGDFVDLHWKSSVPLLLDTGSADLWSVSTDCTQSSCGNISGFPLIETQTFKPTEIDFTLDYGDTFTVTFVTGLIVSGPVTLVGIELDNQFFGAGSFTNSHVIFDVRRESLELDSMGLFYLDWSPQANWSNQCSRVNIGGNVSQLTIGTLPDGVRNDSLTWVPVQRSSLDNAGIAGPSDSPDEESFLAIRISWVTLRLAVYEQIIKPASGKPFRCGLGKVADDVNSSIVIIALYYLGLSMLHPTALLGSLNKNNYFALGYLLVMLKVGHTMI</sequence>
<dbReference type="SUPFAM" id="SSF50630">
    <property type="entry name" value="Acid proteases"/>
    <property type="match status" value="1"/>
</dbReference>
<dbReference type="AlphaFoldDB" id="A0A0C9VK80"/>
<evidence type="ECO:0000313" key="2">
    <source>
        <dbReference type="EMBL" id="KIJ42052.1"/>
    </source>
</evidence>
<dbReference type="HOGENOM" id="CLU_937411_0_0_1"/>
<dbReference type="Proteomes" id="UP000054279">
    <property type="component" value="Unassembled WGS sequence"/>
</dbReference>
<dbReference type="InterPro" id="IPR021109">
    <property type="entry name" value="Peptidase_aspartic_dom_sf"/>
</dbReference>
<dbReference type="EMBL" id="KN837132">
    <property type="protein sequence ID" value="KIJ42052.1"/>
    <property type="molecule type" value="Genomic_DNA"/>
</dbReference>
<protein>
    <recommendedName>
        <fullName evidence="1">Peptidase A1 domain-containing protein</fullName>
    </recommendedName>
</protein>
<feature type="domain" description="Peptidase A1" evidence="1">
    <location>
        <begin position="40"/>
        <end position="126"/>
    </location>
</feature>
<accession>A0A0C9VK80</accession>
<reference evidence="2 3" key="1">
    <citation type="submission" date="2014-06" db="EMBL/GenBank/DDBJ databases">
        <title>Evolutionary Origins and Diversification of the Mycorrhizal Mutualists.</title>
        <authorList>
            <consortium name="DOE Joint Genome Institute"/>
            <consortium name="Mycorrhizal Genomics Consortium"/>
            <person name="Kohler A."/>
            <person name="Kuo A."/>
            <person name="Nagy L.G."/>
            <person name="Floudas D."/>
            <person name="Copeland A."/>
            <person name="Barry K.W."/>
            <person name="Cichocki N."/>
            <person name="Veneault-Fourrey C."/>
            <person name="LaButti K."/>
            <person name="Lindquist E.A."/>
            <person name="Lipzen A."/>
            <person name="Lundell T."/>
            <person name="Morin E."/>
            <person name="Murat C."/>
            <person name="Riley R."/>
            <person name="Ohm R."/>
            <person name="Sun H."/>
            <person name="Tunlid A."/>
            <person name="Henrissat B."/>
            <person name="Grigoriev I.V."/>
            <person name="Hibbett D.S."/>
            <person name="Martin F."/>
        </authorList>
    </citation>
    <scope>NUCLEOTIDE SEQUENCE [LARGE SCALE GENOMIC DNA]</scope>
    <source>
        <strain evidence="2 3">SS14</strain>
    </source>
</reference>
<dbReference type="OrthoDB" id="15189at2759"/>
<evidence type="ECO:0000259" key="1">
    <source>
        <dbReference type="Pfam" id="PF00026"/>
    </source>
</evidence>